<accession>A0AAW1RX75</accession>
<feature type="compositionally biased region" description="Polar residues" evidence="1">
    <location>
        <begin position="701"/>
        <end position="713"/>
    </location>
</feature>
<feature type="region of interest" description="Disordered" evidence="1">
    <location>
        <begin position="1164"/>
        <end position="1193"/>
    </location>
</feature>
<feature type="compositionally biased region" description="Low complexity" evidence="1">
    <location>
        <begin position="473"/>
        <end position="487"/>
    </location>
</feature>
<protein>
    <recommendedName>
        <fullName evidence="2">MPN domain-containing protein</fullName>
    </recommendedName>
</protein>
<feature type="region of interest" description="Disordered" evidence="1">
    <location>
        <begin position="371"/>
        <end position="487"/>
    </location>
</feature>
<dbReference type="EMBL" id="JALJOS010000006">
    <property type="protein sequence ID" value="KAK9838018.1"/>
    <property type="molecule type" value="Genomic_DNA"/>
</dbReference>
<dbReference type="Pfam" id="PF01398">
    <property type="entry name" value="JAB"/>
    <property type="match status" value="1"/>
</dbReference>
<feature type="compositionally biased region" description="Low complexity" evidence="1">
    <location>
        <begin position="1126"/>
        <end position="1138"/>
    </location>
</feature>
<evidence type="ECO:0000259" key="2">
    <source>
        <dbReference type="PROSITE" id="PS50249"/>
    </source>
</evidence>
<feature type="compositionally biased region" description="Low complexity" evidence="1">
    <location>
        <begin position="629"/>
        <end position="640"/>
    </location>
</feature>
<comment type="caution">
    <text evidence="3">The sequence shown here is derived from an EMBL/GenBank/DDBJ whole genome shotgun (WGS) entry which is preliminary data.</text>
</comment>
<keyword evidence="4" id="KW-1185">Reference proteome</keyword>
<dbReference type="PROSITE" id="PS50249">
    <property type="entry name" value="MPN"/>
    <property type="match status" value="1"/>
</dbReference>
<feature type="compositionally biased region" description="Basic residues" evidence="1">
    <location>
        <begin position="1287"/>
        <end position="1296"/>
    </location>
</feature>
<feature type="compositionally biased region" description="Polar residues" evidence="1">
    <location>
        <begin position="160"/>
        <end position="169"/>
    </location>
</feature>
<feature type="compositionally biased region" description="Polar residues" evidence="1">
    <location>
        <begin position="641"/>
        <end position="655"/>
    </location>
</feature>
<feature type="compositionally biased region" description="Low complexity" evidence="1">
    <location>
        <begin position="1072"/>
        <end position="1102"/>
    </location>
</feature>
<evidence type="ECO:0000313" key="4">
    <source>
        <dbReference type="Proteomes" id="UP001438707"/>
    </source>
</evidence>
<dbReference type="Proteomes" id="UP001438707">
    <property type="component" value="Unassembled WGS sequence"/>
</dbReference>
<feature type="compositionally biased region" description="Polar residues" evidence="1">
    <location>
        <begin position="509"/>
        <end position="532"/>
    </location>
</feature>
<feature type="compositionally biased region" description="Low complexity" evidence="1">
    <location>
        <begin position="749"/>
        <end position="762"/>
    </location>
</feature>
<feature type="compositionally biased region" description="Polar residues" evidence="1">
    <location>
        <begin position="885"/>
        <end position="906"/>
    </location>
</feature>
<proteinExistence type="predicted"/>
<dbReference type="SMART" id="SM00232">
    <property type="entry name" value="JAB_MPN"/>
    <property type="match status" value="1"/>
</dbReference>
<dbReference type="GO" id="GO:0008237">
    <property type="term" value="F:metallopeptidase activity"/>
    <property type="evidence" value="ECO:0007669"/>
    <property type="project" value="InterPro"/>
</dbReference>
<dbReference type="InterPro" id="IPR037518">
    <property type="entry name" value="MPN"/>
</dbReference>
<feature type="compositionally biased region" description="Polar residues" evidence="1">
    <location>
        <begin position="183"/>
        <end position="192"/>
    </location>
</feature>
<dbReference type="InterPro" id="IPR050242">
    <property type="entry name" value="JAMM_MPN+_peptidase_M67A"/>
</dbReference>
<evidence type="ECO:0000313" key="3">
    <source>
        <dbReference type="EMBL" id="KAK9838018.1"/>
    </source>
</evidence>
<feature type="region of interest" description="Disordered" evidence="1">
    <location>
        <begin position="1256"/>
        <end position="1311"/>
    </location>
</feature>
<dbReference type="InterPro" id="IPR040749">
    <property type="entry name" value="BRCC36_C"/>
</dbReference>
<feature type="compositionally biased region" description="Low complexity" evidence="1">
    <location>
        <begin position="936"/>
        <end position="950"/>
    </location>
</feature>
<organism evidence="3 4">
    <name type="scientific">Apatococcus lobatus</name>
    <dbReference type="NCBI Taxonomy" id="904363"/>
    <lineage>
        <taxon>Eukaryota</taxon>
        <taxon>Viridiplantae</taxon>
        <taxon>Chlorophyta</taxon>
        <taxon>core chlorophytes</taxon>
        <taxon>Trebouxiophyceae</taxon>
        <taxon>Chlorellales</taxon>
        <taxon>Chlorellaceae</taxon>
        <taxon>Apatococcus</taxon>
    </lineage>
</organism>
<dbReference type="InterPro" id="IPR000555">
    <property type="entry name" value="JAMM/MPN+_dom"/>
</dbReference>
<reference evidence="3 4" key="1">
    <citation type="journal article" date="2024" name="Nat. Commun.">
        <title>Phylogenomics reveals the evolutionary origins of lichenization in chlorophyte algae.</title>
        <authorList>
            <person name="Puginier C."/>
            <person name="Libourel C."/>
            <person name="Otte J."/>
            <person name="Skaloud P."/>
            <person name="Haon M."/>
            <person name="Grisel S."/>
            <person name="Petersen M."/>
            <person name="Berrin J.G."/>
            <person name="Delaux P.M."/>
            <person name="Dal Grande F."/>
            <person name="Keller J."/>
        </authorList>
    </citation>
    <scope>NUCLEOTIDE SEQUENCE [LARGE SCALE GENOMIC DNA]</scope>
    <source>
        <strain evidence="3 4">SAG 2145</strain>
    </source>
</reference>
<feature type="compositionally biased region" description="Low complexity" evidence="1">
    <location>
        <begin position="550"/>
        <end position="566"/>
    </location>
</feature>
<evidence type="ECO:0000256" key="1">
    <source>
        <dbReference type="SAM" id="MobiDB-lite"/>
    </source>
</evidence>
<feature type="compositionally biased region" description="Low complexity" evidence="1">
    <location>
        <begin position="1274"/>
        <end position="1286"/>
    </location>
</feature>
<gene>
    <name evidence="3" type="ORF">WJX74_009827</name>
</gene>
<feature type="domain" description="MPN" evidence="2">
    <location>
        <begin position="6"/>
        <end position="153"/>
    </location>
</feature>
<feature type="compositionally biased region" description="Low complexity" evidence="1">
    <location>
        <begin position="1179"/>
        <end position="1193"/>
    </location>
</feature>
<feature type="compositionally biased region" description="Polar residues" evidence="1">
    <location>
        <begin position="664"/>
        <end position="681"/>
    </location>
</feature>
<sequence length="1311" mass="134178">MPLDTVEVTSEVYLTITTHALTSETEEIMGLLLGDVRTSKEGQATARIWVAMPQIRTDRRKDRVEASPEQLAQCSSVAEKVSAVGGVRARVIGWYHSHPHITVLPSHVDLRTQASYQMLDEHFVGLIVSVFNEDAASKSQKMEVTAFQSVKAPSPGHLTATRSFSSQAATPRRSDSGHLPPMRSTSGSLPTLPSQPPGSANWDESLAEAIRASKAEARGVSEGRDGAGWVRREVRLDVVQAQGHAERTLTDVPALLKVLFQEEQAAYQQALAAAAAASWDGKASTLVAIHHAAVYQQHLCGLLEHVALPAASMVQGLGRQATSQCAQLRQFKAFLEQQQQQRAQIKAAVPSLMDEDPLPGLIAELQGSLPEPVTQPQAKGVLPGARSPYTSLPASPHHPGASPISGLGSPGAPGLTADGPEWPPISGALSNTPSKRPPSGGHRRTPSGTSSGHLDGLAGIGATATPTSPQRLAGRSPGSAAQASSPSWQTDPYAYGVIGASTAAVGSHTRPQGNTGTPQLLPSPFRQYTQAGPSLGSEGDGAQGSTGPHADQAATPSGTAAAAAHPTSSQIAVAASNAQQKASAVDVAIGRETGNSPKFGAHSKASSGSQEMPQFGGTRQEPFVDLDLRPAAQPAASARSETSTRLQDQVPQRQSFETDRTAFSVASSSAGDLQLSRSSLDAQWMGPAAAPQLQTEGAADLSSSHEQQQSMTGLQEPDKHHLGSLPKRTLPDAPHTASLDHVAVRAENGQAPGQAQSAAAGQVHEAARQVGSALDAQGASPPHGHAPLLTPSTTGKVRNGPASDPFQYLSSTSEHAKSAAQPDNSLLPVEDLQHQQQIQTAAHVPPDNEQPVDLDLMGASRAAGHSKAAARGRSAQQRWGDGISEPSSVSGQSSREPGQDPATNPPAQMGGHALHDAASNVDSNQDPTDPFTYLMSPSQAGAQPSAGAASTAESHHTPTTSPAAAVPLHALRDSSSAGTADSKAMWPASAAVGLPGTGHSSNWPPAAVSTHPSLLDTQSGYGQVGSHTRQSAPGAAGSSLHTAQQSQVTLPTPAGATLASAAGSPSAVGTHSGPAVSSGSAVGPRSGPAAPSGAAASSASAPTEGSSMLQQQNSQTRGLTPTQLRAHAAPAANSSPSPEGRSAFGVDSQVGMLPVAQQAAQQTGAASTAKGAWQAGRPSTATTGASQAGAGMSEAERQFWAEAGMQPEDLRDAVAERPASAGGSSGSAGPLTAAEQQAFWAEAGVTPEELGIAKAGSMQERPEAQAQAPHQGELAGHNLLNLAGLRRAFKGRKNSKSKLTDRAKPSSSNDP</sequence>
<dbReference type="SUPFAM" id="SSF102712">
    <property type="entry name" value="JAB1/MPN domain"/>
    <property type="match status" value="1"/>
</dbReference>
<feature type="region of interest" description="Disordered" evidence="1">
    <location>
        <begin position="151"/>
        <end position="202"/>
    </location>
</feature>
<feature type="compositionally biased region" description="Low complexity" evidence="1">
    <location>
        <begin position="858"/>
        <end position="875"/>
    </location>
</feature>
<dbReference type="Pfam" id="PF18110">
    <property type="entry name" value="BRCC36_C"/>
    <property type="match status" value="1"/>
</dbReference>
<dbReference type="Gene3D" id="3.40.140.10">
    <property type="entry name" value="Cytidine Deaminase, domain 2"/>
    <property type="match status" value="1"/>
</dbReference>
<name>A0AAW1RX75_9CHLO</name>
<feature type="region of interest" description="Disordered" evidence="1">
    <location>
        <begin position="505"/>
        <end position="566"/>
    </location>
</feature>
<feature type="compositionally biased region" description="Polar residues" evidence="1">
    <location>
        <begin position="1010"/>
        <end position="1031"/>
    </location>
</feature>
<feature type="compositionally biased region" description="Polar residues" evidence="1">
    <location>
        <begin position="1103"/>
        <end position="1123"/>
    </location>
</feature>
<dbReference type="PANTHER" id="PTHR10410">
    <property type="entry name" value="EUKARYOTIC TRANSLATION INITIATION FACTOR 3 -RELATED"/>
    <property type="match status" value="1"/>
</dbReference>
<feature type="region of interest" description="Disordered" evidence="1">
    <location>
        <begin position="593"/>
        <end position="1145"/>
    </location>
</feature>
<feature type="compositionally biased region" description="Polar residues" evidence="1">
    <location>
        <begin position="1039"/>
        <end position="1050"/>
    </location>
</feature>